<gene>
    <name evidence="8" type="primary">chbA</name>
    <name evidence="8" type="ORF">HMPREF1316_1028</name>
</gene>
<feature type="binding site" evidence="6">
    <location>
        <position position="84"/>
    </location>
    <ligand>
        <name>Mg(2+)</name>
        <dbReference type="ChEBI" id="CHEBI:18420"/>
        <note>ligand shared between all trimeric partners</note>
    </ligand>
</feature>
<comment type="caution">
    <text evidence="8">The sequence shown here is derived from an EMBL/GenBank/DDBJ whole genome shotgun (WGS) entry which is preliminary data.</text>
</comment>
<dbReference type="PIRSF" id="PIRSF000699">
    <property type="entry name" value="PTS_IILac_III"/>
    <property type="match status" value="1"/>
</dbReference>
<dbReference type="InterPro" id="IPR003188">
    <property type="entry name" value="PTS_IIA_lac/cel"/>
</dbReference>
<reference evidence="8 9" key="1">
    <citation type="submission" date="2013-08" db="EMBL/GenBank/DDBJ databases">
        <authorList>
            <person name="Durkin A.S."/>
            <person name="Haft D.R."/>
            <person name="McCorrison J."/>
            <person name="Torralba M."/>
            <person name="Gillis M."/>
            <person name="Haft D.H."/>
            <person name="Methe B."/>
            <person name="Sutton G."/>
            <person name="Nelson K.E."/>
        </authorList>
    </citation>
    <scope>NUCLEOTIDE SEQUENCE [LARGE SCALE GENOMIC DNA]</scope>
    <source>
        <strain evidence="8 9">F0195</strain>
    </source>
</reference>
<dbReference type="Gene3D" id="1.20.58.80">
    <property type="entry name" value="Phosphotransferase system, lactose/cellobiose-type IIA subunit"/>
    <property type="match status" value="1"/>
</dbReference>
<dbReference type="GO" id="GO:0009401">
    <property type="term" value="P:phosphoenolpyruvate-dependent sugar phosphotransferase system"/>
    <property type="evidence" value="ECO:0007669"/>
    <property type="project" value="UniProtKB-KW"/>
</dbReference>
<keyword evidence="1" id="KW-0813">Transport</keyword>
<dbReference type="eggNOG" id="COG1447">
    <property type="taxonomic scope" value="Bacteria"/>
</dbReference>
<accession>U2T1J4</accession>
<keyword evidence="3 8" id="KW-0808">Transferase</keyword>
<sequence length="110" mass="12342">MSDNIAQDNEELSFGLIAASGAARSLAFEALKEARNGNFDKADELMRQSQETFVSAHDTQTQLLTREAQGNHIQLDVILVHAQDHLMTSMLAQELIVELINLYRTKQDKQ</sequence>
<evidence type="ECO:0000256" key="4">
    <source>
        <dbReference type="ARBA" id="ARBA00022683"/>
    </source>
</evidence>
<name>U2T1J4_9ACTN</name>
<evidence type="ECO:0000256" key="3">
    <source>
        <dbReference type="ARBA" id="ARBA00022679"/>
    </source>
</evidence>
<evidence type="ECO:0000256" key="6">
    <source>
        <dbReference type="PIRSR" id="PIRSR000699-2"/>
    </source>
</evidence>
<evidence type="ECO:0000256" key="2">
    <source>
        <dbReference type="ARBA" id="ARBA00022597"/>
    </source>
</evidence>
<comment type="cofactor">
    <cofactor evidence="6">
        <name>Mg(2+)</name>
        <dbReference type="ChEBI" id="CHEBI:18420"/>
    </cofactor>
    <text evidence="6">Binds 1 Mg(2+) ion per trimer.</text>
</comment>
<organism evidence="8 9">
    <name type="scientific">Olsenella profusa F0195</name>
    <dbReference type="NCBI Taxonomy" id="1125712"/>
    <lineage>
        <taxon>Bacteria</taxon>
        <taxon>Bacillati</taxon>
        <taxon>Actinomycetota</taxon>
        <taxon>Coriobacteriia</taxon>
        <taxon>Coriobacteriales</taxon>
        <taxon>Atopobiaceae</taxon>
        <taxon>Olsenella</taxon>
    </lineage>
</organism>
<keyword evidence="6" id="KW-0479">Metal-binding</keyword>
<dbReference type="CDD" id="cd00215">
    <property type="entry name" value="PTS_IIA_lac"/>
    <property type="match status" value="1"/>
</dbReference>
<dbReference type="Proteomes" id="UP000016638">
    <property type="component" value="Unassembled WGS sequence"/>
</dbReference>
<dbReference type="PATRIC" id="fig|1125712.3.peg.1871"/>
<evidence type="ECO:0000256" key="5">
    <source>
        <dbReference type="PIRSR" id="PIRSR000699-1"/>
    </source>
</evidence>
<dbReference type="AlphaFoldDB" id="U2T1J4"/>
<dbReference type="RefSeq" id="WP_021726673.1">
    <property type="nucleotide sequence ID" value="NZ_AWEZ01000061.1"/>
</dbReference>
<dbReference type="PANTHER" id="PTHR34382:SF7">
    <property type="entry name" value="PTS SYSTEM N,N'-DIACETYLCHITOBIOSE-SPECIFIC EIIA COMPONENT"/>
    <property type="match status" value="1"/>
</dbReference>
<dbReference type="OrthoDB" id="350602at2"/>
<feature type="modified residue" description="Phosphohistidine; by HPr" evidence="7">
    <location>
        <position position="81"/>
    </location>
</feature>
<keyword evidence="2" id="KW-0762">Sugar transport</keyword>
<dbReference type="SUPFAM" id="SSF46973">
    <property type="entry name" value="Enzyme IIa from lactose specific PTS, IIa-lac"/>
    <property type="match status" value="1"/>
</dbReference>
<evidence type="ECO:0000313" key="9">
    <source>
        <dbReference type="Proteomes" id="UP000016638"/>
    </source>
</evidence>
<keyword evidence="9" id="KW-1185">Reference proteome</keyword>
<evidence type="ECO:0000313" key="8">
    <source>
        <dbReference type="EMBL" id="ERL06934.1"/>
    </source>
</evidence>
<dbReference type="PANTHER" id="PTHR34382">
    <property type="entry name" value="PTS SYSTEM N,N'-DIACETYLCHITOBIOSE-SPECIFIC EIIA COMPONENT"/>
    <property type="match status" value="1"/>
</dbReference>
<keyword evidence="4" id="KW-0598">Phosphotransferase system</keyword>
<keyword evidence="6" id="KW-0460">Magnesium</keyword>
<dbReference type="EMBL" id="AWEZ01000061">
    <property type="protein sequence ID" value="ERL06934.1"/>
    <property type="molecule type" value="Genomic_DNA"/>
</dbReference>
<proteinExistence type="predicted"/>
<dbReference type="GO" id="GO:0046872">
    <property type="term" value="F:metal ion binding"/>
    <property type="evidence" value="ECO:0007669"/>
    <property type="project" value="UniProtKB-KW"/>
</dbReference>
<dbReference type="STRING" id="1125712.HMPREF1316_1028"/>
<dbReference type="EC" id="2.7.1.-" evidence="8"/>
<dbReference type="Pfam" id="PF02255">
    <property type="entry name" value="PTS_IIA"/>
    <property type="match status" value="1"/>
</dbReference>
<dbReference type="GO" id="GO:0016740">
    <property type="term" value="F:transferase activity"/>
    <property type="evidence" value="ECO:0007669"/>
    <property type="project" value="UniProtKB-KW"/>
</dbReference>
<evidence type="ECO:0000256" key="1">
    <source>
        <dbReference type="ARBA" id="ARBA00022448"/>
    </source>
</evidence>
<feature type="active site" description="Tele-phosphohistidine intermediate" evidence="5">
    <location>
        <position position="81"/>
    </location>
</feature>
<dbReference type="InterPro" id="IPR036542">
    <property type="entry name" value="PTS_IIA_lac/cel_sf"/>
</dbReference>
<dbReference type="PROSITE" id="PS51095">
    <property type="entry name" value="PTS_EIIA_TYPE_3"/>
    <property type="match status" value="1"/>
</dbReference>
<protein>
    <submittedName>
        <fullName evidence="8">N,N'-diacetylchitobiose-specific phosphotransferase enzyme IIA component</fullName>
        <ecNumber evidence="8">2.7.1.-</ecNumber>
    </submittedName>
</protein>
<evidence type="ECO:0000256" key="7">
    <source>
        <dbReference type="PROSITE-ProRule" id="PRU00418"/>
    </source>
</evidence>